<dbReference type="EMBL" id="CCMZ01000025">
    <property type="protein sequence ID" value="CDX20231.1"/>
    <property type="molecule type" value="Genomic_DNA"/>
</dbReference>
<reference evidence="2" key="1">
    <citation type="submission" date="2014-08" db="EMBL/GenBank/DDBJ databases">
        <authorList>
            <person name="Moulin L."/>
        </authorList>
    </citation>
    <scope>NUCLEOTIDE SEQUENCE [LARGE SCALE GENOMIC DNA]</scope>
</reference>
<dbReference type="AlphaFoldDB" id="A0A090FMS6"/>
<sequence>MIFRLSRVRSPGAAAWQSGTSGPREDAAAVRLRTRHGSYPDIRQQLWAVGGIKSSILDTPASQRDRHVTIKPIPCSGCHACHSSPTSRHLSVRQR</sequence>
<name>A0A090FMS6_MESPL</name>
<gene>
    <name evidence="1" type="ORF">MPL3356_310049</name>
</gene>
<organism evidence="1 2">
    <name type="scientific">Mesorhizobium plurifarium</name>
    <dbReference type="NCBI Taxonomy" id="69974"/>
    <lineage>
        <taxon>Bacteria</taxon>
        <taxon>Pseudomonadati</taxon>
        <taxon>Pseudomonadota</taxon>
        <taxon>Alphaproteobacteria</taxon>
        <taxon>Hyphomicrobiales</taxon>
        <taxon>Phyllobacteriaceae</taxon>
        <taxon>Mesorhizobium</taxon>
    </lineage>
</organism>
<keyword evidence="2" id="KW-1185">Reference proteome</keyword>
<protein>
    <submittedName>
        <fullName evidence="1">Uncharacterized protein</fullName>
    </submittedName>
</protein>
<proteinExistence type="predicted"/>
<dbReference type="Proteomes" id="UP000045285">
    <property type="component" value="Unassembled WGS sequence"/>
</dbReference>
<accession>A0A090FMS6</accession>
<evidence type="ECO:0000313" key="2">
    <source>
        <dbReference type="Proteomes" id="UP000045285"/>
    </source>
</evidence>
<evidence type="ECO:0000313" key="1">
    <source>
        <dbReference type="EMBL" id="CDX20231.1"/>
    </source>
</evidence>